<comment type="caution">
    <text evidence="1">The sequence shown here is derived from an EMBL/GenBank/DDBJ whole genome shotgun (WGS) entry which is preliminary data.</text>
</comment>
<protein>
    <submittedName>
        <fullName evidence="1">Uncharacterized protein</fullName>
    </submittedName>
</protein>
<name>A0A4R6TZC1_9BACI</name>
<dbReference type="EMBL" id="SNYJ01000009">
    <property type="protein sequence ID" value="TDQ38706.1"/>
    <property type="molecule type" value="Genomic_DNA"/>
</dbReference>
<dbReference type="Proteomes" id="UP000295632">
    <property type="component" value="Unassembled WGS sequence"/>
</dbReference>
<reference evidence="1 2" key="1">
    <citation type="submission" date="2019-03" db="EMBL/GenBank/DDBJ databases">
        <title>Genomic Encyclopedia of Type Strains, Phase IV (KMG-IV): sequencing the most valuable type-strain genomes for metagenomic binning, comparative biology and taxonomic classification.</title>
        <authorList>
            <person name="Goeker M."/>
        </authorList>
    </citation>
    <scope>NUCLEOTIDE SEQUENCE [LARGE SCALE GENOMIC DNA]</scope>
    <source>
        <strain evidence="1 2">DSM 28697</strain>
    </source>
</reference>
<gene>
    <name evidence="1" type="ORF">EV213_10975</name>
</gene>
<dbReference type="AlphaFoldDB" id="A0A4R6TZC1"/>
<accession>A0A4R6TZC1</accession>
<proteinExistence type="predicted"/>
<keyword evidence="2" id="KW-1185">Reference proteome</keyword>
<evidence type="ECO:0000313" key="1">
    <source>
        <dbReference type="EMBL" id="TDQ38706.1"/>
    </source>
</evidence>
<sequence>MRPYHHFTESEKEEWNTMSMTLQATSDFSVWKRCQTRRIILWEKGLGRQQTEENEV</sequence>
<organism evidence="1 2">
    <name type="scientific">Aureibacillus halotolerans</name>
    <dbReference type="NCBI Taxonomy" id="1508390"/>
    <lineage>
        <taxon>Bacteria</taxon>
        <taxon>Bacillati</taxon>
        <taxon>Bacillota</taxon>
        <taxon>Bacilli</taxon>
        <taxon>Bacillales</taxon>
        <taxon>Bacillaceae</taxon>
        <taxon>Aureibacillus</taxon>
    </lineage>
</organism>
<evidence type="ECO:0000313" key="2">
    <source>
        <dbReference type="Proteomes" id="UP000295632"/>
    </source>
</evidence>
<dbReference type="RefSeq" id="WP_166639283.1">
    <property type="nucleotide sequence ID" value="NZ_SNYJ01000009.1"/>
</dbReference>